<evidence type="ECO:0000313" key="2">
    <source>
        <dbReference type="EMBL" id="GAA5228411.1"/>
    </source>
</evidence>
<keyword evidence="3" id="KW-1185">Reference proteome</keyword>
<name>A0ABP9TNZ4_9MICC</name>
<reference evidence="3" key="1">
    <citation type="journal article" date="2019" name="Int. J. Syst. Evol. Microbiol.">
        <title>The Global Catalogue of Microorganisms (GCM) 10K type strain sequencing project: providing services to taxonomists for standard genome sequencing and annotation.</title>
        <authorList>
            <consortium name="The Broad Institute Genomics Platform"/>
            <consortium name="The Broad Institute Genome Sequencing Center for Infectious Disease"/>
            <person name="Wu L."/>
            <person name="Ma J."/>
        </authorList>
    </citation>
    <scope>NUCLEOTIDE SEQUENCE [LARGE SCALE GENOMIC DNA]</scope>
    <source>
        <strain evidence="3">JCM 18952</strain>
    </source>
</reference>
<comment type="caution">
    <text evidence="2">The sequence shown here is derived from an EMBL/GenBank/DDBJ whole genome shotgun (WGS) entry which is preliminary data.</text>
</comment>
<accession>A0ABP9TNZ4</accession>
<dbReference type="EMBL" id="BAABLK010000037">
    <property type="protein sequence ID" value="GAA5228411.1"/>
    <property type="molecule type" value="Genomic_DNA"/>
</dbReference>
<dbReference type="InterPro" id="IPR024006">
    <property type="entry name" value="Alt_signal_exp_actinobact"/>
</dbReference>
<organism evidence="2 3">
    <name type="scientific">Paeniglutamicibacter antarcticus</name>
    <dbReference type="NCBI Taxonomy" id="494023"/>
    <lineage>
        <taxon>Bacteria</taxon>
        <taxon>Bacillati</taxon>
        <taxon>Actinomycetota</taxon>
        <taxon>Actinomycetes</taxon>
        <taxon>Micrococcales</taxon>
        <taxon>Micrococcaceae</taxon>
        <taxon>Paeniglutamicibacter</taxon>
    </lineage>
</organism>
<feature type="chain" id="PRO_5047044420" description="Alternate signal-mediated exported protein" evidence="1">
    <location>
        <begin position="27"/>
        <end position="172"/>
    </location>
</feature>
<feature type="signal peptide" evidence="1">
    <location>
        <begin position="1"/>
        <end position="26"/>
    </location>
</feature>
<proteinExistence type="predicted"/>
<keyword evidence="1" id="KW-0732">Signal</keyword>
<evidence type="ECO:0000313" key="3">
    <source>
        <dbReference type="Proteomes" id="UP001501257"/>
    </source>
</evidence>
<protein>
    <recommendedName>
        <fullName evidence="4">Alternate signal-mediated exported protein</fullName>
    </recommendedName>
</protein>
<evidence type="ECO:0000256" key="1">
    <source>
        <dbReference type="SAM" id="SignalP"/>
    </source>
</evidence>
<gene>
    <name evidence="2" type="ORF">GCM10025778_29450</name>
</gene>
<dbReference type="Proteomes" id="UP001501257">
    <property type="component" value="Unassembled WGS sequence"/>
</dbReference>
<evidence type="ECO:0008006" key="4">
    <source>
        <dbReference type="Google" id="ProtNLM"/>
    </source>
</evidence>
<sequence length="172" mass="17499">MNKMTKGALATGVGVALLLSGGGTLAVWNTAAEANAGTMTGGDLQMTAGTGTWTNSKGTVVKLASYRVVPGDVLTFTQPVTVAIDGDLMRASLTVTDKLTAAQASYLSVGETTLSDSVNKPVTTELNKDSDGTYTAAVKVTFKEGTTTTTGAKATNDLGKIGFKLDQIAPTS</sequence>
<dbReference type="RefSeq" id="WP_210099459.1">
    <property type="nucleotide sequence ID" value="NZ_BAABLK010000037.1"/>
</dbReference>
<dbReference type="NCBIfam" id="TIGR04089">
    <property type="entry name" value="exp_by_SipW_III"/>
    <property type="match status" value="1"/>
</dbReference>